<gene>
    <name evidence="2" type="ORF">BMF94_1744</name>
</gene>
<proteinExistence type="predicted"/>
<protein>
    <submittedName>
        <fullName evidence="2">Uncharacterized protein</fullName>
    </submittedName>
</protein>
<comment type="caution">
    <text evidence="2">The sequence shown here is derived from an EMBL/GenBank/DDBJ whole genome shotgun (WGS) entry which is preliminary data.</text>
</comment>
<dbReference type="OrthoDB" id="3005035at2759"/>
<evidence type="ECO:0000313" key="2">
    <source>
        <dbReference type="EMBL" id="POY75114.1"/>
    </source>
</evidence>
<evidence type="ECO:0000256" key="1">
    <source>
        <dbReference type="SAM" id="MobiDB-lite"/>
    </source>
</evidence>
<dbReference type="AlphaFoldDB" id="A0A2S5BEB9"/>
<organism evidence="2 3">
    <name type="scientific">Rhodotorula taiwanensis</name>
    <dbReference type="NCBI Taxonomy" id="741276"/>
    <lineage>
        <taxon>Eukaryota</taxon>
        <taxon>Fungi</taxon>
        <taxon>Dikarya</taxon>
        <taxon>Basidiomycota</taxon>
        <taxon>Pucciniomycotina</taxon>
        <taxon>Microbotryomycetes</taxon>
        <taxon>Sporidiobolales</taxon>
        <taxon>Sporidiobolaceae</taxon>
        <taxon>Rhodotorula</taxon>
    </lineage>
</organism>
<dbReference type="STRING" id="741276.A0A2S5BEB9"/>
<dbReference type="EMBL" id="PJQD01000019">
    <property type="protein sequence ID" value="POY75114.1"/>
    <property type="molecule type" value="Genomic_DNA"/>
</dbReference>
<keyword evidence="3" id="KW-1185">Reference proteome</keyword>
<evidence type="ECO:0000313" key="3">
    <source>
        <dbReference type="Proteomes" id="UP000237144"/>
    </source>
</evidence>
<name>A0A2S5BEB9_9BASI</name>
<reference evidence="2 3" key="1">
    <citation type="journal article" date="2018" name="Front. Microbiol.">
        <title>Prospects for Fungal Bioremediation of Acidic Radioactive Waste Sites: Characterization and Genome Sequence of Rhodotorula taiwanensis MD1149.</title>
        <authorList>
            <person name="Tkavc R."/>
            <person name="Matrosova V.Y."/>
            <person name="Grichenko O.E."/>
            <person name="Gostincar C."/>
            <person name="Volpe R.P."/>
            <person name="Klimenkova P."/>
            <person name="Gaidamakova E.K."/>
            <person name="Zhou C.E."/>
            <person name="Stewart B.J."/>
            <person name="Lyman M.G."/>
            <person name="Malfatti S.A."/>
            <person name="Rubinfeld B."/>
            <person name="Courtot M."/>
            <person name="Singh J."/>
            <person name="Dalgard C.L."/>
            <person name="Hamilton T."/>
            <person name="Frey K.G."/>
            <person name="Gunde-Cimerman N."/>
            <person name="Dugan L."/>
            <person name="Daly M.J."/>
        </authorList>
    </citation>
    <scope>NUCLEOTIDE SEQUENCE [LARGE SCALE GENOMIC DNA]</scope>
    <source>
        <strain evidence="2 3">MD1149</strain>
    </source>
</reference>
<feature type="region of interest" description="Disordered" evidence="1">
    <location>
        <begin position="1"/>
        <end position="53"/>
    </location>
</feature>
<feature type="region of interest" description="Disordered" evidence="1">
    <location>
        <begin position="70"/>
        <end position="109"/>
    </location>
</feature>
<sequence>MLNYSHLIDRKPPRTDASPPRHPALPSNPVLVKSLPRTSEISKRAEQYAHSARKQHILNDALTSAVETPLDARPAPSADDKQLAASSDGAAGTAPATTRSGPGKRGGGPYEPFEVLRAIEKKDLAVILDVKSHQFDLLVTAGPGQPLPLVYAIRMGKSHADMAIVIVGAISRRVNDTSDDELAQKDPRTLATLRAIRANLKIAISASLSGPDGDTSLLSSFLQVIVMLEGNKFLQSSTSTLSLALRSPLASKPVATAQRLMLKWVSRELAARQVASVEEYVANAVGDLVLLGLWSIVQDQLARGQVDSIPLYYFARDDRIQKAVEERMSDLRRRKGSVTQLSKQVRSRLDVALDVLGRRSLNGRERVDRLRRVFDEGEKREAVVGSAAAAAAASESS</sequence>
<accession>A0A2S5BEB9</accession>
<dbReference type="Proteomes" id="UP000237144">
    <property type="component" value="Unassembled WGS sequence"/>
</dbReference>